<reference evidence="1 2" key="1">
    <citation type="submission" date="2017-04" db="EMBL/GenBank/DDBJ databases">
        <title>Novel microbial lineages endemic to geothermal iron-oxide mats fill important gaps in the evolutionary history of Archaea.</title>
        <authorList>
            <person name="Jay Z.J."/>
            <person name="Beam J.P."/>
            <person name="Dlakic M."/>
            <person name="Rusch D.B."/>
            <person name="Kozubal M.A."/>
            <person name="Inskeep W.P."/>
        </authorList>
    </citation>
    <scope>NUCLEOTIDE SEQUENCE [LARGE SCALE GENOMIC DNA]</scope>
    <source>
        <strain evidence="1">OSP_D</strain>
    </source>
</reference>
<protein>
    <submittedName>
        <fullName evidence="1">Uncharacterized protein</fullName>
    </submittedName>
</protein>
<dbReference type="Proteomes" id="UP000240880">
    <property type="component" value="Unassembled WGS sequence"/>
</dbReference>
<proteinExistence type="predicted"/>
<name>A0A2R6A664_9ARCH</name>
<organism evidence="1 2">
    <name type="scientific">Candidatus Marsarchaeota G1 archaeon OSP_D</name>
    <dbReference type="NCBI Taxonomy" id="1978155"/>
    <lineage>
        <taxon>Archaea</taxon>
        <taxon>Candidatus Marsarchaeota</taxon>
        <taxon>Candidatus Marsarchaeota group 1</taxon>
    </lineage>
</organism>
<evidence type="ECO:0000313" key="1">
    <source>
        <dbReference type="EMBL" id="PSN81793.1"/>
    </source>
</evidence>
<accession>A0A2R6A664</accession>
<dbReference type="EMBL" id="NEXC01000151">
    <property type="protein sequence ID" value="PSN81793.1"/>
    <property type="molecule type" value="Genomic_DNA"/>
</dbReference>
<evidence type="ECO:0000313" key="2">
    <source>
        <dbReference type="Proteomes" id="UP000240880"/>
    </source>
</evidence>
<comment type="caution">
    <text evidence="1">The sequence shown here is derived from an EMBL/GenBank/DDBJ whole genome shotgun (WGS) entry which is preliminary data.</text>
</comment>
<dbReference type="AlphaFoldDB" id="A0A2R6A664"/>
<sequence>MPEKVTSIKVDSELWRAAKLLAVRRGVTLKAMIESLLMAEVESDLSDGDELHVSEKELKELLERRKRGEPPFMILSEKSAVELVREGRGE</sequence>
<gene>
    <name evidence="1" type="ORF">B9Q01_10140</name>
</gene>